<evidence type="ECO:0000313" key="4">
    <source>
        <dbReference type="Proteomes" id="UP000549394"/>
    </source>
</evidence>
<comment type="caution">
    <text evidence="3">The sequence shown here is derived from an EMBL/GenBank/DDBJ whole genome shotgun (WGS) entry which is preliminary data.</text>
</comment>
<dbReference type="PANTHER" id="PTHR21385:SF0">
    <property type="entry name" value="RE51073P"/>
    <property type="match status" value="1"/>
</dbReference>
<keyword evidence="1" id="KW-0863">Zinc-finger</keyword>
<dbReference type="OrthoDB" id="4507at2759"/>
<dbReference type="GO" id="GO:0008270">
    <property type="term" value="F:zinc ion binding"/>
    <property type="evidence" value="ECO:0007669"/>
    <property type="project" value="UniProtKB-KW"/>
</dbReference>
<protein>
    <submittedName>
        <fullName evidence="3">DgyrCDS10607</fullName>
    </submittedName>
</protein>
<keyword evidence="1" id="KW-0479">Metal-binding</keyword>
<feature type="domain" description="C2H2-type" evidence="2">
    <location>
        <begin position="88"/>
        <end position="116"/>
    </location>
</feature>
<gene>
    <name evidence="3" type="ORF">DGYR_LOCUS10006</name>
</gene>
<dbReference type="PROSITE" id="PS00028">
    <property type="entry name" value="ZINC_FINGER_C2H2_1"/>
    <property type="match status" value="1"/>
</dbReference>
<keyword evidence="4" id="KW-1185">Reference proteome</keyword>
<dbReference type="EMBL" id="CAJFCJ010000016">
    <property type="protein sequence ID" value="CAD5122159.1"/>
    <property type="molecule type" value="Genomic_DNA"/>
</dbReference>
<keyword evidence="1" id="KW-0862">Zinc</keyword>
<dbReference type="PANTHER" id="PTHR21385">
    <property type="entry name" value="ZINC FINGER PROTEIN-RELATED"/>
    <property type="match status" value="1"/>
</dbReference>
<dbReference type="Proteomes" id="UP000549394">
    <property type="component" value="Unassembled WGS sequence"/>
</dbReference>
<proteinExistence type="predicted"/>
<evidence type="ECO:0000313" key="3">
    <source>
        <dbReference type="EMBL" id="CAD5122159.1"/>
    </source>
</evidence>
<accession>A0A7I8W1U0</accession>
<dbReference type="PROSITE" id="PS50157">
    <property type="entry name" value="ZINC_FINGER_C2H2_2"/>
    <property type="match status" value="1"/>
</dbReference>
<name>A0A7I8W1U0_9ANNE</name>
<dbReference type="AlphaFoldDB" id="A0A7I8W1U0"/>
<reference evidence="3 4" key="1">
    <citation type="submission" date="2020-08" db="EMBL/GenBank/DDBJ databases">
        <authorList>
            <person name="Hejnol A."/>
        </authorList>
    </citation>
    <scope>NUCLEOTIDE SEQUENCE [LARGE SCALE GENOMIC DNA]</scope>
</reference>
<sequence length="221" mass="26393">MRNSVLRKQIILSIFSISFFREILGDDHRSNCSKVGSQFVRKFVKNHLKSELTTFGEKSFPETCPFDLRSEVYQNYEMRKVEETASKWTCNFCGKSFVSEEFLENHFDLKHPGHLRNDLKCLSDLCPYFRCDVHMDYYDRVIQWEESNCPRIHLNKRKQECYKMITKCVPPSLQEADARYLWVYAHYSTYVEGMENKSRRYSFSRGDQSGYYARYYPGLKC</sequence>
<organism evidence="3 4">
    <name type="scientific">Dimorphilus gyrociliatus</name>
    <dbReference type="NCBI Taxonomy" id="2664684"/>
    <lineage>
        <taxon>Eukaryota</taxon>
        <taxon>Metazoa</taxon>
        <taxon>Spiralia</taxon>
        <taxon>Lophotrochozoa</taxon>
        <taxon>Annelida</taxon>
        <taxon>Polychaeta</taxon>
        <taxon>Polychaeta incertae sedis</taxon>
        <taxon>Dinophilidae</taxon>
        <taxon>Dimorphilus</taxon>
    </lineage>
</organism>
<evidence type="ECO:0000259" key="2">
    <source>
        <dbReference type="PROSITE" id="PS50157"/>
    </source>
</evidence>
<dbReference type="InterPro" id="IPR013087">
    <property type="entry name" value="Znf_C2H2_type"/>
</dbReference>
<evidence type="ECO:0000256" key="1">
    <source>
        <dbReference type="PROSITE-ProRule" id="PRU00042"/>
    </source>
</evidence>